<sequence>MIQTKQPYFEVLSAKSDQDSEFFINGNSLRNSLYADQTNLTVNQKLSLSLSRISSSHNLSFNICDNTFSIIQDINDLKEKDKSMSLNINLESIVLKESEIQHLADKLKDYSDHIVCSSINLNNTQIADKGLKLICQSLKDFKNLTKLHISLQSNNITDEGLCCLWKSINNLCNLKDLEIDLSYNEISGSLYSNCFGIETYAKILKCCFMSSPCETSEILFSPDLVRLSINLEANQITSKGIKNIIQSIKVCKGLIDLNLNLRKNNLDCFSLLELSEAIGQNQLNILHLDIGSNKIAFQDANNILYYLSKNAFLHTLSLDLQGCVKKDCKSSGKTLDQEQQSYFKSLDQIDLRLGWNNLNADNLSELINKFKFNDKVAKVQIDLTCNNLPDKAVLQLMENISACKKLRYLNLNLKKNQINDKALIKIGEVVTTLKKLKTLSLNCEFSNLTTAALDSLNLDIQLCINIKELSLNLLQSNLTDQKYEKTAKKMQRCHNSIELRVAFNTKIEMPKTNQFKNSLSRVNSPAKFICQNEIKAQ</sequence>
<evidence type="ECO:0008006" key="3">
    <source>
        <dbReference type="Google" id="ProtNLM"/>
    </source>
</evidence>
<dbReference type="GeneID" id="7836224"/>
<dbReference type="AlphaFoldDB" id="I7MH94"/>
<name>I7MH94_TETTS</name>
<accession>I7MH94</accession>
<gene>
    <name evidence="1" type="ORF">TTHERM_00348110</name>
</gene>
<protein>
    <recommendedName>
        <fullName evidence="3">Kinase domain protein</fullName>
    </recommendedName>
</protein>
<keyword evidence="2" id="KW-1185">Reference proteome</keyword>
<dbReference type="InterPro" id="IPR032675">
    <property type="entry name" value="LRR_dom_sf"/>
</dbReference>
<dbReference type="RefSeq" id="XP_001022966.2">
    <property type="nucleotide sequence ID" value="XM_001022966.2"/>
</dbReference>
<reference evidence="2" key="1">
    <citation type="journal article" date="2006" name="PLoS Biol.">
        <title>Macronuclear genome sequence of the ciliate Tetrahymena thermophila, a model eukaryote.</title>
        <authorList>
            <person name="Eisen J.A."/>
            <person name="Coyne R.S."/>
            <person name="Wu M."/>
            <person name="Wu D."/>
            <person name="Thiagarajan M."/>
            <person name="Wortman J.R."/>
            <person name="Badger J.H."/>
            <person name="Ren Q."/>
            <person name="Amedeo P."/>
            <person name="Jones K.M."/>
            <person name="Tallon L.J."/>
            <person name="Delcher A.L."/>
            <person name="Salzberg S.L."/>
            <person name="Silva J.C."/>
            <person name="Haas B.J."/>
            <person name="Majoros W.H."/>
            <person name="Farzad M."/>
            <person name="Carlton J.M."/>
            <person name="Smith R.K. Jr."/>
            <person name="Garg J."/>
            <person name="Pearlman R.E."/>
            <person name="Karrer K.M."/>
            <person name="Sun L."/>
            <person name="Manning G."/>
            <person name="Elde N.C."/>
            <person name="Turkewitz A.P."/>
            <person name="Asai D.J."/>
            <person name="Wilkes D.E."/>
            <person name="Wang Y."/>
            <person name="Cai H."/>
            <person name="Collins K."/>
            <person name="Stewart B.A."/>
            <person name="Lee S.R."/>
            <person name="Wilamowska K."/>
            <person name="Weinberg Z."/>
            <person name="Ruzzo W.L."/>
            <person name="Wloga D."/>
            <person name="Gaertig J."/>
            <person name="Frankel J."/>
            <person name="Tsao C.-C."/>
            <person name="Gorovsky M.A."/>
            <person name="Keeling P.J."/>
            <person name="Waller R.F."/>
            <person name="Patron N.J."/>
            <person name="Cherry J.M."/>
            <person name="Stover N.A."/>
            <person name="Krieger C.J."/>
            <person name="del Toro C."/>
            <person name="Ryder H.F."/>
            <person name="Williamson S.C."/>
            <person name="Barbeau R.A."/>
            <person name="Hamilton E.P."/>
            <person name="Orias E."/>
        </authorList>
    </citation>
    <scope>NUCLEOTIDE SEQUENCE [LARGE SCALE GENOMIC DNA]</scope>
    <source>
        <strain evidence="2">SB210</strain>
    </source>
</reference>
<dbReference type="Proteomes" id="UP000009168">
    <property type="component" value="Unassembled WGS sequence"/>
</dbReference>
<organism evidence="1 2">
    <name type="scientific">Tetrahymena thermophila (strain SB210)</name>
    <dbReference type="NCBI Taxonomy" id="312017"/>
    <lineage>
        <taxon>Eukaryota</taxon>
        <taxon>Sar</taxon>
        <taxon>Alveolata</taxon>
        <taxon>Ciliophora</taxon>
        <taxon>Intramacronucleata</taxon>
        <taxon>Oligohymenophorea</taxon>
        <taxon>Hymenostomatida</taxon>
        <taxon>Tetrahymenina</taxon>
        <taxon>Tetrahymenidae</taxon>
        <taxon>Tetrahymena</taxon>
    </lineage>
</organism>
<proteinExistence type="predicted"/>
<dbReference type="SUPFAM" id="SSF52047">
    <property type="entry name" value="RNI-like"/>
    <property type="match status" value="1"/>
</dbReference>
<dbReference type="EMBL" id="GG662523">
    <property type="protein sequence ID" value="EAS02721.2"/>
    <property type="molecule type" value="Genomic_DNA"/>
</dbReference>
<evidence type="ECO:0000313" key="1">
    <source>
        <dbReference type="EMBL" id="EAS02721.2"/>
    </source>
</evidence>
<dbReference type="InParanoid" id="I7MH94"/>
<dbReference type="OrthoDB" id="120976at2759"/>
<dbReference type="Gene3D" id="3.80.10.10">
    <property type="entry name" value="Ribonuclease Inhibitor"/>
    <property type="match status" value="3"/>
</dbReference>
<dbReference type="KEGG" id="tet:TTHERM_00348110"/>
<evidence type="ECO:0000313" key="2">
    <source>
        <dbReference type="Proteomes" id="UP000009168"/>
    </source>
</evidence>